<comment type="subunit">
    <text evidence="9">Homodimer.</text>
</comment>
<dbReference type="InterPro" id="IPR005886">
    <property type="entry name" value="UDP_G4E"/>
</dbReference>
<keyword evidence="9" id="KW-0119">Carbohydrate metabolism</keyword>
<dbReference type="Proteomes" id="UP000649799">
    <property type="component" value="Unassembled WGS sequence"/>
</dbReference>
<dbReference type="EC" id="5.1.3.2" evidence="5 9"/>
<dbReference type="PANTHER" id="PTHR43725">
    <property type="entry name" value="UDP-GLUCOSE 4-EPIMERASE"/>
    <property type="match status" value="1"/>
</dbReference>
<comment type="catalytic activity">
    <reaction evidence="1 9">
        <text>UDP-alpha-D-glucose = UDP-alpha-D-galactose</text>
        <dbReference type="Rhea" id="RHEA:22168"/>
        <dbReference type="ChEBI" id="CHEBI:58885"/>
        <dbReference type="ChEBI" id="CHEBI:66914"/>
        <dbReference type="EC" id="5.1.3.2"/>
    </reaction>
</comment>
<proteinExistence type="inferred from homology"/>
<dbReference type="PANTHER" id="PTHR43725:SF47">
    <property type="entry name" value="UDP-GLUCOSE 4-EPIMERASE"/>
    <property type="match status" value="1"/>
</dbReference>
<evidence type="ECO:0000256" key="2">
    <source>
        <dbReference type="ARBA" id="ARBA00001911"/>
    </source>
</evidence>
<evidence type="ECO:0000256" key="5">
    <source>
        <dbReference type="ARBA" id="ARBA00013189"/>
    </source>
</evidence>
<evidence type="ECO:0000259" key="10">
    <source>
        <dbReference type="Pfam" id="PF16363"/>
    </source>
</evidence>
<keyword evidence="7 9" id="KW-0520">NAD</keyword>
<dbReference type="CDD" id="cd05247">
    <property type="entry name" value="UDP_G4E_1_SDR_e"/>
    <property type="match status" value="1"/>
</dbReference>
<keyword evidence="12" id="KW-1185">Reference proteome</keyword>
<reference evidence="11 12" key="1">
    <citation type="submission" date="2020-03" db="EMBL/GenBank/DDBJ databases">
        <title>Cyclobacterium plantarum sp. nov., a marine bacterium isolated from a coastal-marine wetland.</title>
        <authorList>
            <person name="Sanchez-Porro C."/>
            <person name="Ventosa A."/>
            <person name="Amoozegar M."/>
        </authorList>
    </citation>
    <scope>NUCLEOTIDE SEQUENCE [LARGE SCALE GENOMIC DNA]</scope>
    <source>
        <strain evidence="11 12">GBPx2</strain>
    </source>
</reference>
<organism evidence="11 12">
    <name type="scientific">Cyclobacterium plantarum</name>
    <dbReference type="NCBI Taxonomy" id="2716263"/>
    <lineage>
        <taxon>Bacteria</taxon>
        <taxon>Pseudomonadati</taxon>
        <taxon>Bacteroidota</taxon>
        <taxon>Cytophagia</taxon>
        <taxon>Cytophagales</taxon>
        <taxon>Cyclobacteriaceae</taxon>
        <taxon>Cyclobacterium</taxon>
    </lineage>
</organism>
<evidence type="ECO:0000313" key="12">
    <source>
        <dbReference type="Proteomes" id="UP000649799"/>
    </source>
</evidence>
<evidence type="ECO:0000256" key="7">
    <source>
        <dbReference type="ARBA" id="ARBA00023027"/>
    </source>
</evidence>
<dbReference type="GO" id="GO:0003978">
    <property type="term" value="F:UDP-glucose 4-epimerase activity"/>
    <property type="evidence" value="ECO:0007669"/>
    <property type="project" value="UniProtKB-EC"/>
</dbReference>
<name>A0ABX0H1Z3_9BACT</name>
<dbReference type="InterPro" id="IPR036291">
    <property type="entry name" value="NAD(P)-bd_dom_sf"/>
</dbReference>
<evidence type="ECO:0000313" key="11">
    <source>
        <dbReference type="EMBL" id="NHE55814.1"/>
    </source>
</evidence>
<accession>A0ABX0H1Z3</accession>
<feature type="domain" description="NAD(P)-binding" evidence="10">
    <location>
        <begin position="5"/>
        <end position="327"/>
    </location>
</feature>
<dbReference type="NCBIfam" id="TIGR01179">
    <property type="entry name" value="galE"/>
    <property type="match status" value="1"/>
</dbReference>
<comment type="caution">
    <text evidence="11">The sequence shown here is derived from an EMBL/GenBank/DDBJ whole genome shotgun (WGS) entry which is preliminary data.</text>
</comment>
<dbReference type="InterPro" id="IPR016040">
    <property type="entry name" value="NAD(P)-bd_dom"/>
</dbReference>
<evidence type="ECO:0000256" key="8">
    <source>
        <dbReference type="ARBA" id="ARBA00023235"/>
    </source>
</evidence>
<dbReference type="Gene3D" id="3.40.50.720">
    <property type="entry name" value="NAD(P)-binding Rossmann-like Domain"/>
    <property type="match status" value="1"/>
</dbReference>
<dbReference type="SUPFAM" id="SSF51735">
    <property type="entry name" value="NAD(P)-binding Rossmann-fold domains"/>
    <property type="match status" value="1"/>
</dbReference>
<dbReference type="Pfam" id="PF16363">
    <property type="entry name" value="GDP_Man_Dehyd"/>
    <property type="match status" value="1"/>
</dbReference>
<dbReference type="EMBL" id="JAANYN010000001">
    <property type="protein sequence ID" value="NHE55814.1"/>
    <property type="molecule type" value="Genomic_DNA"/>
</dbReference>
<sequence length="341" mass="37615">MEKILITGGAGYIGSHTAVALYEAGYQPIIIDDFSNSEKSAVDGLKKITGKETPCYEGDCNDVFLMDKIFTENQLSGVIHFAAFKAVGESTQLPVKYYKNNINSLLVLLETMEKHGVENLVFSSSCTVYGQPDQLPVKESTPRKDAESPYGNTKKICEDILSDQVKSKARLSAIALRYFNPIGAHASSHIGELPIGVPSNLVPFVTQTGAGIRKELTVFGNDYDTPDGTCVRDYIHVMDLAEAHVRAITYLKDKKSPFYDWFNVGTGKGNTVLEVIETFEKVSGKPLTYTVGPRRPGDVVKVWADTEKINHELGWTARFSLEDALRDSWNWQLNLSGNSSS</sequence>
<protein>
    <recommendedName>
        <fullName evidence="6 9">UDP-glucose 4-epimerase</fullName>
        <ecNumber evidence="5 9">5.1.3.2</ecNumber>
    </recommendedName>
</protein>
<evidence type="ECO:0000256" key="1">
    <source>
        <dbReference type="ARBA" id="ARBA00000083"/>
    </source>
</evidence>
<gene>
    <name evidence="11" type="primary">galE</name>
    <name evidence="11" type="ORF">G9Q97_03190</name>
</gene>
<evidence type="ECO:0000256" key="4">
    <source>
        <dbReference type="ARBA" id="ARBA00007637"/>
    </source>
</evidence>
<comment type="similarity">
    <text evidence="4 9">Belongs to the NAD(P)-dependent epimerase/dehydratase family.</text>
</comment>
<dbReference type="RefSeq" id="WP_166143040.1">
    <property type="nucleotide sequence ID" value="NZ_JAANYN010000001.1"/>
</dbReference>
<evidence type="ECO:0000256" key="3">
    <source>
        <dbReference type="ARBA" id="ARBA00004947"/>
    </source>
</evidence>
<comment type="cofactor">
    <cofactor evidence="2 9">
        <name>NAD(+)</name>
        <dbReference type="ChEBI" id="CHEBI:57540"/>
    </cofactor>
</comment>
<dbReference type="Gene3D" id="3.90.25.10">
    <property type="entry name" value="UDP-galactose 4-epimerase, domain 1"/>
    <property type="match status" value="1"/>
</dbReference>
<evidence type="ECO:0000256" key="9">
    <source>
        <dbReference type="RuleBase" id="RU366046"/>
    </source>
</evidence>
<comment type="pathway">
    <text evidence="3 9">Carbohydrate metabolism; galactose metabolism.</text>
</comment>
<keyword evidence="8 9" id="KW-0413">Isomerase</keyword>
<dbReference type="PRINTS" id="PR01713">
    <property type="entry name" value="NUCEPIMERASE"/>
</dbReference>
<evidence type="ECO:0000256" key="6">
    <source>
        <dbReference type="ARBA" id="ARBA00018569"/>
    </source>
</evidence>